<dbReference type="EMBL" id="OMOQ01000006">
    <property type="protein sequence ID" value="SPH24937.1"/>
    <property type="molecule type" value="Genomic_DNA"/>
</dbReference>
<gene>
    <name evidence="4" type="primary">mmpR5</name>
    <name evidence="4" type="ORF">DEA8626_03970</name>
</gene>
<dbReference type="InterPro" id="IPR036388">
    <property type="entry name" value="WH-like_DNA-bd_sf"/>
</dbReference>
<dbReference type="SUPFAM" id="SSF46785">
    <property type="entry name" value="Winged helix' DNA-binding domain"/>
    <property type="match status" value="1"/>
</dbReference>
<reference evidence="4 5" key="1">
    <citation type="submission" date="2018-03" db="EMBL/GenBank/DDBJ databases">
        <authorList>
            <person name="Keele B.F."/>
        </authorList>
    </citation>
    <scope>NUCLEOTIDE SEQUENCE [LARGE SCALE GENOMIC DNA]</scope>
    <source>
        <strain evidence="4 5">CECT 8626</strain>
    </source>
</reference>
<dbReference type="AlphaFoldDB" id="A0A2R8BNB3"/>
<evidence type="ECO:0000256" key="3">
    <source>
        <dbReference type="ARBA" id="ARBA00023163"/>
    </source>
</evidence>
<keyword evidence="1" id="KW-0805">Transcription regulation</keyword>
<dbReference type="Gene3D" id="1.10.10.10">
    <property type="entry name" value="Winged helix-like DNA-binding domain superfamily/Winged helix DNA-binding domain"/>
    <property type="match status" value="1"/>
</dbReference>
<dbReference type="PANTHER" id="PTHR38465">
    <property type="entry name" value="HTH-TYPE TRANSCRIPTIONAL REGULATOR MJ1563-RELATED"/>
    <property type="match status" value="1"/>
</dbReference>
<dbReference type="InterPro" id="IPR036390">
    <property type="entry name" value="WH_DNA-bd_sf"/>
</dbReference>
<evidence type="ECO:0000313" key="5">
    <source>
        <dbReference type="Proteomes" id="UP000244924"/>
    </source>
</evidence>
<proteinExistence type="predicted"/>
<keyword evidence="5" id="KW-1185">Reference proteome</keyword>
<evidence type="ECO:0000313" key="4">
    <source>
        <dbReference type="EMBL" id="SPH24937.1"/>
    </source>
</evidence>
<evidence type="ECO:0000256" key="2">
    <source>
        <dbReference type="ARBA" id="ARBA00023125"/>
    </source>
</evidence>
<dbReference type="GO" id="GO:0003677">
    <property type="term" value="F:DNA binding"/>
    <property type="evidence" value="ECO:0007669"/>
    <property type="project" value="UniProtKB-KW"/>
</dbReference>
<organism evidence="4 5">
    <name type="scientific">Albidovulum aquaemixtae</name>
    <dbReference type="NCBI Taxonomy" id="1542388"/>
    <lineage>
        <taxon>Bacteria</taxon>
        <taxon>Pseudomonadati</taxon>
        <taxon>Pseudomonadota</taxon>
        <taxon>Alphaproteobacteria</taxon>
        <taxon>Rhodobacterales</taxon>
        <taxon>Paracoccaceae</taxon>
        <taxon>Albidovulum</taxon>
    </lineage>
</organism>
<name>A0A2R8BNB3_9RHOB</name>
<accession>A0A2R8BNB3</accession>
<sequence length="148" mass="16646">MTDSQRTLRSDFIEMVGLIAQDEGLPRISGRIMGLLLFDGRPYSFGEIAIELRVSRGSISANTRMLSERGVIRKVAKPGDRQDYYQIEDDPYREVLKGVAERSKRNAARIREIEAKIDKADKGRSKRLKDYAGFYEAISKGIGKASST</sequence>
<protein>
    <submittedName>
        <fullName evidence="4">HTH-type transcriptional regulator MmpR5</fullName>
    </submittedName>
</protein>
<dbReference type="Proteomes" id="UP000244924">
    <property type="component" value="Unassembled WGS sequence"/>
</dbReference>
<dbReference type="RefSeq" id="WP_108854939.1">
    <property type="nucleotide sequence ID" value="NZ_OMOQ01000006.1"/>
</dbReference>
<keyword evidence="2" id="KW-0238">DNA-binding</keyword>
<evidence type="ECO:0000256" key="1">
    <source>
        <dbReference type="ARBA" id="ARBA00023015"/>
    </source>
</evidence>
<dbReference type="PANTHER" id="PTHR38465:SF1">
    <property type="entry name" value="HTH-TYPE TRANSCRIPTIONAL REGULATOR MJ1563-RELATED"/>
    <property type="match status" value="1"/>
</dbReference>
<keyword evidence="3" id="KW-0804">Transcription</keyword>
<dbReference type="InterPro" id="IPR052362">
    <property type="entry name" value="HTH-GbsR_regulator"/>
</dbReference>
<dbReference type="OrthoDB" id="2733322at2"/>